<proteinExistence type="predicted"/>
<dbReference type="GO" id="GO:0008270">
    <property type="term" value="F:zinc ion binding"/>
    <property type="evidence" value="ECO:0007669"/>
    <property type="project" value="UniProtKB-KW"/>
</dbReference>
<keyword evidence="5" id="KW-1185">Reference proteome</keyword>
<accession>A0A7I8LLB5</accession>
<dbReference type="GO" id="GO:0031624">
    <property type="term" value="F:ubiquitin conjugating enzyme binding"/>
    <property type="evidence" value="ECO:0007669"/>
    <property type="project" value="TreeGrafter"/>
</dbReference>
<dbReference type="PROSITE" id="PS50089">
    <property type="entry name" value="ZF_RING_2"/>
    <property type="match status" value="1"/>
</dbReference>
<evidence type="ECO:0000256" key="2">
    <source>
        <dbReference type="SAM" id="MobiDB-lite"/>
    </source>
</evidence>
<sequence length="232" mass="26257">MAEFVRKGKQKVDVRYENPSIPCKIEKSFQGYYSENDLHSLEDVLQDQEIVYQSLQEVRDNDMAKASASNYPKHNRERGKGSRSSPSTSMNFNSQLLLDEALARELQCVEDNLAATSLCGTERTAGRATEQAGIVSDNATYEELQSLGEAIGTESRGLSDELISFLPPFTYKTGFFSRKDKYDKCAICCDDYKNRETLITLPCQHHYHSVCIRKWLKINKVCPVCNNEVFGP</sequence>
<protein>
    <recommendedName>
        <fullName evidence="3">RING-type domain-containing protein</fullName>
    </recommendedName>
</protein>
<dbReference type="InterPro" id="IPR033276">
    <property type="entry name" value="BB"/>
</dbReference>
<feature type="domain" description="RING-type" evidence="3">
    <location>
        <begin position="185"/>
        <end position="226"/>
    </location>
</feature>
<gene>
    <name evidence="4" type="ORF">SI8410_18021551</name>
</gene>
<dbReference type="Gene3D" id="3.30.40.10">
    <property type="entry name" value="Zinc/RING finger domain, C3HC4 (zinc finger)"/>
    <property type="match status" value="1"/>
</dbReference>
<dbReference type="PANTHER" id="PTHR46400">
    <property type="entry name" value="RING/U-BOX SUPERFAMILY PROTEIN"/>
    <property type="match status" value="1"/>
</dbReference>
<dbReference type="FunFam" id="3.30.40.10:FF:000226">
    <property type="entry name" value="E3 ubiquitin ligase BIG BROTHER"/>
    <property type="match status" value="1"/>
</dbReference>
<dbReference type="InterPro" id="IPR001841">
    <property type="entry name" value="Znf_RING"/>
</dbReference>
<dbReference type="GO" id="GO:0004842">
    <property type="term" value="F:ubiquitin-protein transferase activity"/>
    <property type="evidence" value="ECO:0007669"/>
    <property type="project" value="InterPro"/>
</dbReference>
<feature type="compositionally biased region" description="Polar residues" evidence="2">
    <location>
        <begin position="82"/>
        <end position="91"/>
    </location>
</feature>
<dbReference type="InterPro" id="IPR013083">
    <property type="entry name" value="Znf_RING/FYVE/PHD"/>
</dbReference>
<feature type="region of interest" description="Disordered" evidence="2">
    <location>
        <begin position="61"/>
        <end position="91"/>
    </location>
</feature>
<dbReference type="GO" id="GO:0016567">
    <property type="term" value="P:protein ubiquitination"/>
    <property type="evidence" value="ECO:0007669"/>
    <property type="project" value="InterPro"/>
</dbReference>
<dbReference type="GO" id="GO:0046621">
    <property type="term" value="P:negative regulation of organ growth"/>
    <property type="evidence" value="ECO:0007669"/>
    <property type="project" value="InterPro"/>
</dbReference>
<keyword evidence="1" id="KW-0479">Metal-binding</keyword>
<dbReference type="Proteomes" id="UP000663760">
    <property type="component" value="Chromosome 18"/>
</dbReference>
<dbReference type="PANTHER" id="PTHR46400:SF11">
    <property type="entry name" value="OS04G0571200 PROTEIN"/>
    <property type="match status" value="1"/>
</dbReference>
<keyword evidence="1" id="KW-0862">Zinc</keyword>
<evidence type="ECO:0000256" key="1">
    <source>
        <dbReference type="PROSITE-ProRule" id="PRU00175"/>
    </source>
</evidence>
<name>A0A7I8LLB5_SPIIN</name>
<organism evidence="4 5">
    <name type="scientific">Spirodela intermedia</name>
    <name type="common">Intermediate duckweed</name>
    <dbReference type="NCBI Taxonomy" id="51605"/>
    <lineage>
        <taxon>Eukaryota</taxon>
        <taxon>Viridiplantae</taxon>
        <taxon>Streptophyta</taxon>
        <taxon>Embryophyta</taxon>
        <taxon>Tracheophyta</taxon>
        <taxon>Spermatophyta</taxon>
        <taxon>Magnoliopsida</taxon>
        <taxon>Liliopsida</taxon>
        <taxon>Araceae</taxon>
        <taxon>Lemnoideae</taxon>
        <taxon>Spirodela</taxon>
    </lineage>
</organism>
<dbReference type="EMBL" id="LR746281">
    <property type="protein sequence ID" value="CAA7410873.1"/>
    <property type="molecule type" value="Genomic_DNA"/>
</dbReference>
<evidence type="ECO:0000313" key="5">
    <source>
        <dbReference type="Proteomes" id="UP000663760"/>
    </source>
</evidence>
<dbReference type="SUPFAM" id="SSF57850">
    <property type="entry name" value="RING/U-box"/>
    <property type="match status" value="1"/>
</dbReference>
<dbReference type="SMART" id="SM00184">
    <property type="entry name" value="RING"/>
    <property type="match status" value="1"/>
</dbReference>
<evidence type="ECO:0000313" key="4">
    <source>
        <dbReference type="EMBL" id="CAA7410873.1"/>
    </source>
</evidence>
<keyword evidence="1" id="KW-0863">Zinc-finger</keyword>
<reference evidence="4" key="1">
    <citation type="submission" date="2020-02" db="EMBL/GenBank/DDBJ databases">
        <authorList>
            <person name="Scholz U."/>
            <person name="Mascher M."/>
            <person name="Fiebig A."/>
        </authorList>
    </citation>
    <scope>NUCLEOTIDE SEQUENCE</scope>
</reference>
<evidence type="ECO:0000259" key="3">
    <source>
        <dbReference type="PROSITE" id="PS50089"/>
    </source>
</evidence>
<dbReference type="Pfam" id="PF13639">
    <property type="entry name" value="zf-RING_2"/>
    <property type="match status" value="1"/>
</dbReference>
<dbReference type="OrthoDB" id="8062037at2759"/>
<dbReference type="AlphaFoldDB" id="A0A7I8LLB5"/>